<protein>
    <submittedName>
        <fullName evidence="3">Uncharacterized protein</fullName>
    </submittedName>
</protein>
<keyword evidence="1" id="KW-0175">Coiled coil</keyword>
<dbReference type="Gene3D" id="1.10.287.950">
    <property type="entry name" value="Methyl-accepting chemotaxis protein"/>
    <property type="match status" value="1"/>
</dbReference>
<dbReference type="Proteomes" id="UP000070284">
    <property type="component" value="Unassembled WGS sequence"/>
</dbReference>
<feature type="coiled-coil region" evidence="1">
    <location>
        <begin position="120"/>
        <end position="211"/>
    </location>
</feature>
<name>A0A133UNT1_9EURY</name>
<evidence type="ECO:0000313" key="3">
    <source>
        <dbReference type="EMBL" id="KXA95849.1"/>
    </source>
</evidence>
<keyword evidence="2" id="KW-0812">Transmembrane</keyword>
<comment type="caution">
    <text evidence="3">The sequence shown here is derived from an EMBL/GenBank/DDBJ whole genome shotgun (WGS) entry which is preliminary data.</text>
</comment>
<gene>
    <name evidence="3" type="ORF">AKJ65_00310</name>
</gene>
<sequence>MMDPIWLIPTAACVPVAIKKAVDAKKYLNREEHLTIMGIYAGSAYFLYGLVYWLGTGISRRLTGEAWISGNAVPIHTVISVSFAACFGFLVHLARKEVKTVGPPEIERMREAINKAVRGYEKAGKHYRETNNRIDRVKDNTQEKYKEVENDVEERYERVNERIDALDGVVNDHEESMKDNAEKMRRIGDQMEKQAEAVKDLKDEVESLRGKKGEEEGHEWEDEVAQRFEKFGYGVEINPDKGPDIVVRDSPSGQPLFVVGAKAYKLKSRRGLSDKFSPEVDRAKTAEAPLVVAVKNKLNDLELFNIFKPGELENFTCSAPTWLVGEEATDEGKEKERECRRALKDLLLRSSVE</sequence>
<keyword evidence="2" id="KW-1133">Transmembrane helix</keyword>
<dbReference type="EMBL" id="LHXO01000002">
    <property type="protein sequence ID" value="KXA95849.1"/>
    <property type="molecule type" value="Genomic_DNA"/>
</dbReference>
<keyword evidence="2" id="KW-0472">Membrane</keyword>
<accession>A0A133UNT1</accession>
<reference evidence="3 4" key="1">
    <citation type="journal article" date="2016" name="Sci. Rep.">
        <title>Metabolic traits of an uncultured archaeal lineage -MSBL1- from brine pools of the Red Sea.</title>
        <authorList>
            <person name="Mwirichia R."/>
            <person name="Alam I."/>
            <person name="Rashid M."/>
            <person name="Vinu M."/>
            <person name="Ba-Alawi W."/>
            <person name="Anthony Kamau A."/>
            <person name="Kamanda Ngugi D."/>
            <person name="Goker M."/>
            <person name="Klenk H.P."/>
            <person name="Bajic V."/>
            <person name="Stingl U."/>
        </authorList>
    </citation>
    <scope>NUCLEOTIDE SEQUENCE [LARGE SCALE GENOMIC DNA]</scope>
    <source>
        <strain evidence="3">SCGC-AAA259E19</strain>
    </source>
</reference>
<evidence type="ECO:0000313" key="4">
    <source>
        <dbReference type="Proteomes" id="UP000070284"/>
    </source>
</evidence>
<keyword evidence="4" id="KW-1185">Reference proteome</keyword>
<evidence type="ECO:0000256" key="2">
    <source>
        <dbReference type="SAM" id="Phobius"/>
    </source>
</evidence>
<organism evidence="3 4">
    <name type="scientific">candidate division MSBL1 archaeon SCGC-AAA259E19</name>
    <dbReference type="NCBI Taxonomy" id="1698264"/>
    <lineage>
        <taxon>Archaea</taxon>
        <taxon>Methanobacteriati</taxon>
        <taxon>Methanobacteriota</taxon>
        <taxon>candidate division MSBL1</taxon>
    </lineage>
</organism>
<feature type="transmembrane region" description="Helical" evidence="2">
    <location>
        <begin position="34"/>
        <end position="55"/>
    </location>
</feature>
<evidence type="ECO:0000256" key="1">
    <source>
        <dbReference type="SAM" id="Coils"/>
    </source>
</evidence>
<feature type="transmembrane region" description="Helical" evidence="2">
    <location>
        <begin position="75"/>
        <end position="94"/>
    </location>
</feature>
<proteinExistence type="predicted"/>
<dbReference type="AlphaFoldDB" id="A0A133UNT1"/>